<dbReference type="Gene3D" id="3.10.620.30">
    <property type="match status" value="1"/>
</dbReference>
<dbReference type="InterPro" id="IPR002931">
    <property type="entry name" value="Transglutaminase-like"/>
</dbReference>
<gene>
    <name evidence="2" type="ORF">QM524_24715</name>
</gene>
<comment type="caution">
    <text evidence="2">The sequence shown here is derived from an EMBL/GenBank/DDBJ whole genome shotgun (WGS) entry which is preliminary data.</text>
</comment>
<dbReference type="EMBL" id="JASHIF010000029">
    <property type="protein sequence ID" value="MDI9862450.1"/>
    <property type="molecule type" value="Genomic_DNA"/>
</dbReference>
<evidence type="ECO:0000313" key="3">
    <source>
        <dbReference type="Proteomes" id="UP001236507"/>
    </source>
</evidence>
<sequence>MKYNLIHKTSYRYHETVNNYHSLVCLKPKDLEGQVCDSFKLEITPSPNEIIERKDYFGNTVHYFSIHVPHQELTVLAVSKVQSLPKVQMNISRISVQDCKNMLWNNRELKVELLQYMTPSPFINWDTEILEFARTCLQDNVVLYEGVMQLCHKIYKEFKFVSNATSIYTPIKTVLKERRGVCQDFSHLAISCLRSLGLAARYVSGYIETLPPSGQQKLQGSDASHAWISVYIPEMGWCEFDPTNDMVPQERHIITAYGRDYSDVAPLKGVIFSSGGHQLSVSVDVIPL</sequence>
<evidence type="ECO:0000313" key="2">
    <source>
        <dbReference type="EMBL" id="MDI9862450.1"/>
    </source>
</evidence>
<dbReference type="PANTHER" id="PTHR33490:SF7">
    <property type="entry name" value="BLR2979 PROTEIN"/>
    <property type="match status" value="1"/>
</dbReference>
<name>A0ABT6YG02_9BACT</name>
<protein>
    <submittedName>
        <fullName evidence="2">Transglutaminase family protein</fullName>
    </submittedName>
</protein>
<dbReference type="RefSeq" id="WP_283346701.1">
    <property type="nucleotide sequence ID" value="NZ_JASHIF010000029.1"/>
</dbReference>
<organism evidence="2 3">
    <name type="scientific">Flectobacillus roseus</name>
    <dbReference type="NCBI Taxonomy" id="502259"/>
    <lineage>
        <taxon>Bacteria</taxon>
        <taxon>Pseudomonadati</taxon>
        <taxon>Bacteroidota</taxon>
        <taxon>Cytophagia</taxon>
        <taxon>Cytophagales</taxon>
        <taxon>Flectobacillaceae</taxon>
        <taxon>Flectobacillus</taxon>
    </lineage>
</organism>
<accession>A0ABT6YG02</accession>
<dbReference type="Pfam" id="PF01841">
    <property type="entry name" value="Transglut_core"/>
    <property type="match status" value="1"/>
</dbReference>
<dbReference type="PANTHER" id="PTHR33490">
    <property type="entry name" value="BLR5614 PROTEIN-RELATED"/>
    <property type="match status" value="1"/>
</dbReference>
<dbReference type="SUPFAM" id="SSF54001">
    <property type="entry name" value="Cysteine proteinases"/>
    <property type="match status" value="1"/>
</dbReference>
<dbReference type="Proteomes" id="UP001236507">
    <property type="component" value="Unassembled WGS sequence"/>
</dbReference>
<dbReference type="InterPro" id="IPR038765">
    <property type="entry name" value="Papain-like_cys_pep_sf"/>
</dbReference>
<dbReference type="SMART" id="SM00460">
    <property type="entry name" value="TGc"/>
    <property type="match status" value="1"/>
</dbReference>
<reference evidence="2 3" key="1">
    <citation type="submission" date="2023-05" db="EMBL/GenBank/DDBJ databases">
        <title>Novel species of genus Flectobacillus isolated from stream in China.</title>
        <authorList>
            <person name="Lu H."/>
        </authorList>
    </citation>
    <scope>NUCLEOTIDE SEQUENCE [LARGE SCALE GENOMIC DNA]</scope>
    <source>
        <strain evidence="2 3">KCTC 42575</strain>
    </source>
</reference>
<evidence type="ECO:0000259" key="1">
    <source>
        <dbReference type="SMART" id="SM00460"/>
    </source>
</evidence>
<keyword evidence="3" id="KW-1185">Reference proteome</keyword>
<dbReference type="Pfam" id="PF08379">
    <property type="entry name" value="Bact_transglu_N"/>
    <property type="match status" value="1"/>
</dbReference>
<feature type="domain" description="Transglutaminase-like" evidence="1">
    <location>
        <begin position="174"/>
        <end position="244"/>
    </location>
</feature>
<proteinExistence type="predicted"/>
<dbReference type="InterPro" id="IPR013589">
    <property type="entry name" value="Bac_transglu_N"/>
</dbReference>